<evidence type="ECO:0000256" key="4">
    <source>
        <dbReference type="ARBA" id="ARBA00022746"/>
    </source>
</evidence>
<dbReference type="NCBIfam" id="NF045921">
    <property type="entry name" value="PhytnSynCrtBRhod"/>
    <property type="match status" value="1"/>
</dbReference>
<evidence type="ECO:0000256" key="1">
    <source>
        <dbReference type="ARBA" id="ARBA00004684"/>
    </source>
</evidence>
<dbReference type="PROSITE" id="PS01045">
    <property type="entry name" value="SQUALEN_PHYTOEN_SYN_2"/>
    <property type="match status" value="1"/>
</dbReference>
<organism evidence="6 7">
    <name type="scientific">Jannaschia pohangensis</name>
    <dbReference type="NCBI Taxonomy" id="390807"/>
    <lineage>
        <taxon>Bacteria</taxon>
        <taxon>Pseudomonadati</taxon>
        <taxon>Pseudomonadota</taxon>
        <taxon>Alphaproteobacteria</taxon>
        <taxon>Rhodobacterales</taxon>
        <taxon>Roseobacteraceae</taxon>
        <taxon>Jannaschia</taxon>
    </lineage>
</organism>
<name>A0A1I3USF5_9RHOB</name>
<dbReference type="InterPro" id="IPR044843">
    <property type="entry name" value="Trans_IPPS_bact-type"/>
</dbReference>
<comment type="similarity">
    <text evidence="2">Belongs to the phytoene/squalene synthase family.</text>
</comment>
<dbReference type="Pfam" id="PF00494">
    <property type="entry name" value="SQS_PSY"/>
    <property type="match status" value="1"/>
</dbReference>
<dbReference type="GO" id="GO:0016117">
    <property type="term" value="P:carotenoid biosynthetic process"/>
    <property type="evidence" value="ECO:0007669"/>
    <property type="project" value="UniProtKB-KW"/>
</dbReference>
<dbReference type="InterPro" id="IPR008949">
    <property type="entry name" value="Isoprenoid_synthase_dom_sf"/>
</dbReference>
<dbReference type="SFLD" id="SFLDS00005">
    <property type="entry name" value="Isoprenoid_Synthase_Type_I"/>
    <property type="match status" value="1"/>
</dbReference>
<dbReference type="AlphaFoldDB" id="A0A1I3USF5"/>
<accession>A0A1I3USF5</accession>
<proteinExistence type="inferred from homology"/>
<dbReference type="GO" id="GO:0051996">
    <property type="term" value="F:squalene synthase [NAD(P)H] activity"/>
    <property type="evidence" value="ECO:0007669"/>
    <property type="project" value="InterPro"/>
</dbReference>
<evidence type="ECO:0000313" key="6">
    <source>
        <dbReference type="EMBL" id="SFJ84741.1"/>
    </source>
</evidence>
<protein>
    <submittedName>
        <fullName evidence="6">Phytoene synthase</fullName>
    </submittedName>
</protein>
<comment type="pathway">
    <text evidence="1">Carotenoid biosynthesis; phytoene biosynthesis.</text>
</comment>
<dbReference type="OrthoDB" id="9807580at2"/>
<dbReference type="PROSITE" id="PS01044">
    <property type="entry name" value="SQUALEN_PHYTOEN_SYN_1"/>
    <property type="match status" value="1"/>
</dbReference>
<evidence type="ECO:0000313" key="7">
    <source>
        <dbReference type="Proteomes" id="UP000199110"/>
    </source>
</evidence>
<dbReference type="EMBL" id="FORA01000009">
    <property type="protein sequence ID" value="SFJ84741.1"/>
    <property type="molecule type" value="Genomic_DNA"/>
</dbReference>
<dbReference type="SFLD" id="SFLDG01212">
    <property type="entry name" value="Phytoene_synthase_like"/>
    <property type="match status" value="1"/>
</dbReference>
<dbReference type="SUPFAM" id="SSF48576">
    <property type="entry name" value="Terpenoid synthases"/>
    <property type="match status" value="1"/>
</dbReference>
<dbReference type="GO" id="GO:0004311">
    <property type="term" value="F:geranylgeranyl diphosphate synthase activity"/>
    <property type="evidence" value="ECO:0007669"/>
    <property type="project" value="InterPro"/>
</dbReference>
<dbReference type="Gene3D" id="1.10.600.10">
    <property type="entry name" value="Farnesyl Diphosphate Synthase"/>
    <property type="match status" value="1"/>
</dbReference>
<dbReference type="Proteomes" id="UP000199110">
    <property type="component" value="Unassembled WGS sequence"/>
</dbReference>
<keyword evidence="3" id="KW-0808">Transferase</keyword>
<reference evidence="6 7" key="1">
    <citation type="submission" date="2016-10" db="EMBL/GenBank/DDBJ databases">
        <authorList>
            <person name="de Groot N.N."/>
        </authorList>
    </citation>
    <scope>NUCLEOTIDE SEQUENCE [LARGE SCALE GENOMIC DNA]</scope>
    <source>
        <strain evidence="6 7">DSM 19073</strain>
    </source>
</reference>
<dbReference type="InterPro" id="IPR002060">
    <property type="entry name" value="Squ/phyt_synthse"/>
</dbReference>
<gene>
    <name evidence="6" type="ORF">SAMN04488095_3807</name>
</gene>
<evidence type="ECO:0000256" key="2">
    <source>
        <dbReference type="ARBA" id="ARBA00006251"/>
    </source>
</evidence>
<dbReference type="InterPro" id="IPR033904">
    <property type="entry name" value="Trans_IPPS_HH"/>
</dbReference>
<comment type="cofactor">
    <cofactor evidence="5">
        <name>ATP</name>
        <dbReference type="ChEBI" id="CHEBI:30616"/>
    </cofactor>
</comment>
<evidence type="ECO:0000256" key="5">
    <source>
        <dbReference type="ARBA" id="ARBA00053028"/>
    </source>
</evidence>
<dbReference type="PANTHER" id="PTHR31480">
    <property type="entry name" value="BIFUNCTIONAL LYCOPENE CYCLASE/PHYTOENE SYNTHASE"/>
    <property type="match status" value="1"/>
</dbReference>
<dbReference type="STRING" id="390807.SAMN04488095_3807"/>
<keyword evidence="7" id="KW-1185">Reference proteome</keyword>
<evidence type="ECO:0000256" key="3">
    <source>
        <dbReference type="ARBA" id="ARBA00022679"/>
    </source>
</evidence>
<dbReference type="SFLD" id="SFLDG01018">
    <property type="entry name" value="Squalene/Phytoene_Synthase_Lik"/>
    <property type="match status" value="1"/>
</dbReference>
<dbReference type="RefSeq" id="WP_092784891.1">
    <property type="nucleotide sequence ID" value="NZ_FORA01000009.1"/>
</dbReference>
<dbReference type="CDD" id="cd00683">
    <property type="entry name" value="Trans_IPPS_HH"/>
    <property type="match status" value="1"/>
</dbReference>
<sequence>MTSAADLAHCREAIRTGSRSFHAASKLLPARVRDPALALYAFCRLADDEVDEGYDKARAVLRLQARLDAVYAGTPDDAPEDRAFAGLVRDFDMPRALPEALLEGLAWDATGRRYASLSDLRSYSARVASAVGAMMCVLMGVRDADALARACDLGVAMQLTNIARDVGEDARAGRLYLPTEWLAEAGIDAEAFLADPQPTPEIRRMTRRLLSEGQRLYIRSEAGVAKLPRGARLGIYAARYIYAGIGTALRARGHDSVTYRAHTRGLHKAFLAGKAALRTGGTFVLPQSPVLYAAPLDEVRFLVEAAADGAPRAQGRTAALLSVLADLRQGVGTTGVAAE</sequence>
<dbReference type="InterPro" id="IPR019845">
    <property type="entry name" value="Squalene/phytoene_synthase_CS"/>
</dbReference>
<dbReference type="FunFam" id="1.10.600.10:FF:000020">
    <property type="entry name" value="Phytoene synthase"/>
    <property type="match status" value="1"/>
</dbReference>
<keyword evidence="4" id="KW-0125">Carotenoid biosynthesis</keyword>